<organism evidence="1 2">
    <name type="scientific">Tenacibaculum aiptasiae</name>
    <dbReference type="NCBI Taxonomy" id="426481"/>
    <lineage>
        <taxon>Bacteria</taxon>
        <taxon>Pseudomonadati</taxon>
        <taxon>Bacteroidota</taxon>
        <taxon>Flavobacteriia</taxon>
        <taxon>Flavobacteriales</taxon>
        <taxon>Flavobacteriaceae</taxon>
        <taxon>Tenacibaculum</taxon>
    </lineage>
</organism>
<protein>
    <submittedName>
        <fullName evidence="1">Uncharacterized protein</fullName>
    </submittedName>
</protein>
<sequence>MKRSIFTLVIILQVFNLCSQNIQQKLINNKPIYSSDSEIRVINNTKSIYLNQSPIGIFVNGNFIGNQLSLYFINSDKIETLKVEKKSFEKNGTAYDGKILVEMKSGYKPNFITLKSLTEKYLTLNKNPILYQINEKVLESNKTEFLIDENFILKIIPTKIKTSNNKIKINLIQIITKTADNIKKANEIRIKGNKN</sequence>
<gene>
    <name evidence="1" type="ORF">F7018_01170</name>
</gene>
<evidence type="ECO:0000313" key="1">
    <source>
        <dbReference type="EMBL" id="KAB1160515.1"/>
    </source>
</evidence>
<dbReference type="Proteomes" id="UP000467305">
    <property type="component" value="Unassembled WGS sequence"/>
</dbReference>
<proteinExistence type="predicted"/>
<dbReference type="OrthoDB" id="705436at2"/>
<keyword evidence="2" id="KW-1185">Reference proteome</keyword>
<name>A0A7J5ASA1_9FLAO</name>
<dbReference type="EMBL" id="WAAU01000003">
    <property type="protein sequence ID" value="KAB1160515.1"/>
    <property type="molecule type" value="Genomic_DNA"/>
</dbReference>
<dbReference type="AlphaFoldDB" id="A0A7J5ASA1"/>
<reference evidence="1 2" key="1">
    <citation type="submission" date="2019-09" db="EMBL/GenBank/DDBJ databases">
        <authorList>
            <person name="Cao W.R."/>
        </authorList>
    </citation>
    <scope>NUCLEOTIDE SEQUENCE [LARGE SCALE GENOMIC DNA]</scope>
    <source>
        <strain evidence="2">a4</strain>
    </source>
</reference>
<evidence type="ECO:0000313" key="2">
    <source>
        <dbReference type="Proteomes" id="UP000467305"/>
    </source>
</evidence>
<accession>A0A7J5ASA1</accession>
<comment type="caution">
    <text evidence="1">The sequence shown here is derived from an EMBL/GenBank/DDBJ whole genome shotgun (WGS) entry which is preliminary data.</text>
</comment>
<dbReference type="RefSeq" id="WP_150898144.1">
    <property type="nucleotide sequence ID" value="NZ_WAAU01000003.1"/>
</dbReference>